<name>A0AAW0YQP3_CHEQU</name>
<dbReference type="Proteomes" id="UP001445076">
    <property type="component" value="Unassembled WGS sequence"/>
</dbReference>
<accession>A0AAW0YQP3</accession>
<evidence type="ECO:0000313" key="3">
    <source>
        <dbReference type="Proteomes" id="UP001445076"/>
    </source>
</evidence>
<feature type="non-terminal residue" evidence="2">
    <location>
        <position position="1"/>
    </location>
</feature>
<organism evidence="2 3">
    <name type="scientific">Cherax quadricarinatus</name>
    <name type="common">Australian red claw crayfish</name>
    <dbReference type="NCBI Taxonomy" id="27406"/>
    <lineage>
        <taxon>Eukaryota</taxon>
        <taxon>Metazoa</taxon>
        <taxon>Ecdysozoa</taxon>
        <taxon>Arthropoda</taxon>
        <taxon>Crustacea</taxon>
        <taxon>Multicrustacea</taxon>
        <taxon>Malacostraca</taxon>
        <taxon>Eumalacostraca</taxon>
        <taxon>Eucarida</taxon>
        <taxon>Decapoda</taxon>
        <taxon>Pleocyemata</taxon>
        <taxon>Astacidea</taxon>
        <taxon>Parastacoidea</taxon>
        <taxon>Parastacidae</taxon>
        <taxon>Cherax</taxon>
    </lineage>
</organism>
<comment type="caution">
    <text evidence="2">The sequence shown here is derived from an EMBL/GenBank/DDBJ whole genome shotgun (WGS) entry which is preliminary data.</text>
</comment>
<feature type="region of interest" description="Disordered" evidence="1">
    <location>
        <begin position="60"/>
        <end position="99"/>
    </location>
</feature>
<gene>
    <name evidence="2" type="ORF">OTU49_003660</name>
</gene>
<evidence type="ECO:0000256" key="1">
    <source>
        <dbReference type="SAM" id="MobiDB-lite"/>
    </source>
</evidence>
<reference evidence="2 3" key="1">
    <citation type="journal article" date="2024" name="BMC Genomics">
        <title>Genome assembly of redclaw crayfish (Cherax quadricarinatus) provides insights into its immune adaptation and hypoxia tolerance.</title>
        <authorList>
            <person name="Liu Z."/>
            <person name="Zheng J."/>
            <person name="Li H."/>
            <person name="Fang K."/>
            <person name="Wang S."/>
            <person name="He J."/>
            <person name="Zhou D."/>
            <person name="Weng S."/>
            <person name="Chi M."/>
            <person name="Gu Z."/>
            <person name="He J."/>
            <person name="Li F."/>
            <person name="Wang M."/>
        </authorList>
    </citation>
    <scope>NUCLEOTIDE SEQUENCE [LARGE SCALE GENOMIC DNA]</scope>
    <source>
        <strain evidence="2">ZL_2023a</strain>
    </source>
</reference>
<keyword evidence="3" id="KW-1185">Reference proteome</keyword>
<dbReference type="EMBL" id="JARKIK010000001">
    <property type="protein sequence ID" value="KAK8753942.1"/>
    <property type="molecule type" value="Genomic_DNA"/>
</dbReference>
<dbReference type="AlphaFoldDB" id="A0AAW0YQP3"/>
<protein>
    <submittedName>
        <fullName evidence="2">Uncharacterized protein</fullName>
    </submittedName>
</protein>
<sequence>SPPLPSSNYLLPRLADRRLASNTRPYNLLYSSHTLSLTLDDPGLTSTYKVHPTLLQRYTQPRHKGTPNRATKVHPTTPQRCTLPRYEGTPNPATKVHPTPLQRYTQPRYKGTPNHATKVHPTTLQRPIHLYFYITRTFLGRLLSALRIS</sequence>
<proteinExistence type="predicted"/>
<evidence type="ECO:0000313" key="2">
    <source>
        <dbReference type="EMBL" id="KAK8753942.1"/>
    </source>
</evidence>